<dbReference type="OrthoDB" id="6958906at2"/>
<dbReference type="Proteomes" id="UP000190460">
    <property type="component" value="Unassembled WGS sequence"/>
</dbReference>
<dbReference type="InterPro" id="IPR010982">
    <property type="entry name" value="Lambda_DNA-bd_dom_sf"/>
</dbReference>
<dbReference type="SUPFAM" id="SSF47413">
    <property type="entry name" value="lambda repressor-like DNA-binding domains"/>
    <property type="match status" value="1"/>
</dbReference>
<dbReference type="STRING" id="92487.SAMN02745130_02875"/>
<evidence type="ECO:0000259" key="2">
    <source>
        <dbReference type="PROSITE" id="PS50943"/>
    </source>
</evidence>
<dbReference type="GO" id="GO:0003677">
    <property type="term" value="F:DNA binding"/>
    <property type="evidence" value="ECO:0007669"/>
    <property type="project" value="InterPro"/>
</dbReference>
<organism evidence="3 4">
    <name type="scientific">Thiothrix eikelboomii</name>
    <dbReference type="NCBI Taxonomy" id="92487"/>
    <lineage>
        <taxon>Bacteria</taxon>
        <taxon>Pseudomonadati</taxon>
        <taxon>Pseudomonadota</taxon>
        <taxon>Gammaproteobacteria</taxon>
        <taxon>Thiotrichales</taxon>
        <taxon>Thiotrichaceae</taxon>
        <taxon>Thiothrix</taxon>
    </lineage>
</organism>
<dbReference type="InterPro" id="IPR001387">
    <property type="entry name" value="Cro/C1-type_HTH"/>
</dbReference>
<feature type="domain" description="HTH cro/C1-type" evidence="2">
    <location>
        <begin position="10"/>
        <end position="65"/>
    </location>
</feature>
<sequence length="91" mass="10243">MNLEDLGKALQQARKQKQWTQAEVARQLGMSRATVSALENGTVNEIGIRKVMAVCSLLGLELHVATRQSKRPHLHTLVSEAEQRKRDKEPK</sequence>
<dbReference type="Gene3D" id="1.10.260.40">
    <property type="entry name" value="lambda repressor-like DNA-binding domains"/>
    <property type="match status" value="1"/>
</dbReference>
<dbReference type="RefSeq" id="WP_078923331.1">
    <property type="nucleotide sequence ID" value="NZ_FUYB01000016.1"/>
</dbReference>
<evidence type="ECO:0000256" key="1">
    <source>
        <dbReference type="SAM" id="MobiDB-lite"/>
    </source>
</evidence>
<dbReference type="SMART" id="SM00530">
    <property type="entry name" value="HTH_XRE"/>
    <property type="match status" value="1"/>
</dbReference>
<accession>A0A1T4XEG8</accession>
<dbReference type="PROSITE" id="PS50943">
    <property type="entry name" value="HTH_CROC1"/>
    <property type="match status" value="1"/>
</dbReference>
<keyword evidence="4" id="KW-1185">Reference proteome</keyword>
<protein>
    <submittedName>
        <fullName evidence="3">Helix-turn-helix</fullName>
    </submittedName>
</protein>
<evidence type="ECO:0000313" key="4">
    <source>
        <dbReference type="Proteomes" id="UP000190460"/>
    </source>
</evidence>
<name>A0A1T4XEG8_9GAMM</name>
<dbReference type="EMBL" id="FUYB01000016">
    <property type="protein sequence ID" value="SKA87797.1"/>
    <property type="molecule type" value="Genomic_DNA"/>
</dbReference>
<feature type="region of interest" description="Disordered" evidence="1">
    <location>
        <begin position="67"/>
        <end position="91"/>
    </location>
</feature>
<proteinExistence type="predicted"/>
<evidence type="ECO:0000313" key="3">
    <source>
        <dbReference type="EMBL" id="SKA87797.1"/>
    </source>
</evidence>
<dbReference type="Pfam" id="PF01381">
    <property type="entry name" value="HTH_3"/>
    <property type="match status" value="1"/>
</dbReference>
<reference evidence="3 4" key="1">
    <citation type="submission" date="2017-02" db="EMBL/GenBank/DDBJ databases">
        <authorList>
            <person name="Peterson S.W."/>
        </authorList>
    </citation>
    <scope>NUCLEOTIDE SEQUENCE [LARGE SCALE GENOMIC DNA]</scope>
    <source>
        <strain evidence="3 4">ATCC 49788</strain>
    </source>
</reference>
<feature type="compositionally biased region" description="Basic and acidic residues" evidence="1">
    <location>
        <begin position="81"/>
        <end position="91"/>
    </location>
</feature>
<dbReference type="CDD" id="cd00093">
    <property type="entry name" value="HTH_XRE"/>
    <property type="match status" value="1"/>
</dbReference>
<gene>
    <name evidence="3" type="ORF">SAMN02745130_02875</name>
</gene>
<dbReference type="AlphaFoldDB" id="A0A1T4XEG8"/>